<dbReference type="Ensembl" id="ENSMMDT00005050568.1">
    <property type="protein sequence ID" value="ENSMMDP00005049581.1"/>
    <property type="gene ID" value="ENSMMDG00005022533.1"/>
</dbReference>
<reference evidence="2" key="1">
    <citation type="submission" date="2019-06" db="EMBL/GenBank/DDBJ databases">
        <authorList>
            <consortium name="Wellcome Sanger Institute Data Sharing"/>
        </authorList>
    </citation>
    <scope>NUCLEOTIDE SEQUENCE [LARGE SCALE GENOMIC DNA]</scope>
</reference>
<name>A0A668AUM6_9TELE</name>
<organism evidence="2 3">
    <name type="scientific">Myripristis murdjan</name>
    <name type="common">pinecone soldierfish</name>
    <dbReference type="NCBI Taxonomy" id="586833"/>
    <lineage>
        <taxon>Eukaryota</taxon>
        <taxon>Metazoa</taxon>
        <taxon>Chordata</taxon>
        <taxon>Craniata</taxon>
        <taxon>Vertebrata</taxon>
        <taxon>Euteleostomi</taxon>
        <taxon>Actinopterygii</taxon>
        <taxon>Neopterygii</taxon>
        <taxon>Teleostei</taxon>
        <taxon>Neoteleostei</taxon>
        <taxon>Acanthomorphata</taxon>
        <taxon>Holocentriformes</taxon>
        <taxon>Holocentridae</taxon>
        <taxon>Myripristis</taxon>
    </lineage>
</organism>
<dbReference type="InterPro" id="IPR006629">
    <property type="entry name" value="LITAF"/>
</dbReference>
<proteinExistence type="predicted"/>
<dbReference type="PROSITE" id="PS51837">
    <property type="entry name" value="LITAF"/>
    <property type="match status" value="1"/>
</dbReference>
<dbReference type="Proteomes" id="UP000472263">
    <property type="component" value="Chromosome 8"/>
</dbReference>
<feature type="domain" description="LITAF" evidence="1">
    <location>
        <begin position="1"/>
        <end position="64"/>
    </location>
</feature>
<reference evidence="2" key="2">
    <citation type="submission" date="2025-08" db="UniProtKB">
        <authorList>
            <consortium name="Ensembl"/>
        </authorList>
    </citation>
    <scope>IDENTIFICATION</scope>
</reference>
<dbReference type="GeneTree" id="ENSGT01100000263632"/>
<evidence type="ECO:0000313" key="3">
    <source>
        <dbReference type="Proteomes" id="UP000472263"/>
    </source>
</evidence>
<reference evidence="2" key="3">
    <citation type="submission" date="2025-09" db="UniProtKB">
        <authorList>
            <consortium name="Ensembl"/>
        </authorList>
    </citation>
    <scope>IDENTIFICATION</scope>
</reference>
<evidence type="ECO:0000259" key="1">
    <source>
        <dbReference type="PROSITE" id="PS51837"/>
    </source>
</evidence>
<dbReference type="AlphaFoldDB" id="A0A668AUM6"/>
<sequence length="65" mass="7618">TQCPDCQQFKIFSSQFCFYDFERVLFLFHSCAAGCCLIPFCMDNCKNITHRCPKCRSTIHTIKKL</sequence>
<protein>
    <recommendedName>
        <fullName evidence="1">LITAF domain-containing protein</fullName>
    </recommendedName>
</protein>
<evidence type="ECO:0000313" key="2">
    <source>
        <dbReference type="Ensembl" id="ENSMMDP00005049581.1"/>
    </source>
</evidence>
<dbReference type="InParanoid" id="A0A668AUM6"/>
<keyword evidence="3" id="KW-1185">Reference proteome</keyword>
<accession>A0A668AUM6</accession>
<dbReference type="Pfam" id="PF10601">
    <property type="entry name" value="zf-LITAF-like"/>
    <property type="match status" value="1"/>
</dbReference>